<proteinExistence type="predicted"/>
<reference evidence="2 3" key="1">
    <citation type="journal article" date="2020" name="Nat. Food">
        <title>A phased Vanilla planifolia genome enables genetic improvement of flavour and production.</title>
        <authorList>
            <person name="Hasing T."/>
            <person name="Tang H."/>
            <person name="Brym M."/>
            <person name="Khazi F."/>
            <person name="Huang T."/>
            <person name="Chambers A.H."/>
        </authorList>
    </citation>
    <scope>NUCLEOTIDE SEQUENCE [LARGE SCALE GENOMIC DNA]</scope>
    <source>
        <tissue evidence="2">Leaf</tissue>
    </source>
</reference>
<dbReference type="EMBL" id="JADCNM010000004">
    <property type="protein sequence ID" value="KAG0486948.1"/>
    <property type="molecule type" value="Genomic_DNA"/>
</dbReference>
<sequence>MEEAKSSAQVGRILGGGVEEKEKSALTGGNVTVRVCSKAVSARKRTIARSGVRSISLWAETNDQLGLPRRSQHSTKRRK</sequence>
<dbReference type="AlphaFoldDB" id="A0A835RII8"/>
<feature type="region of interest" description="Disordered" evidence="1">
    <location>
        <begin position="1"/>
        <end position="26"/>
    </location>
</feature>
<evidence type="ECO:0000313" key="3">
    <source>
        <dbReference type="Proteomes" id="UP000639772"/>
    </source>
</evidence>
<protein>
    <submittedName>
        <fullName evidence="2">Uncharacterized protein</fullName>
    </submittedName>
</protein>
<evidence type="ECO:0000313" key="2">
    <source>
        <dbReference type="EMBL" id="KAG0486948.1"/>
    </source>
</evidence>
<comment type="caution">
    <text evidence="2">The sequence shown here is derived from an EMBL/GenBank/DDBJ whole genome shotgun (WGS) entry which is preliminary data.</text>
</comment>
<evidence type="ECO:0000256" key="1">
    <source>
        <dbReference type="SAM" id="MobiDB-lite"/>
    </source>
</evidence>
<organism evidence="2 3">
    <name type="scientific">Vanilla planifolia</name>
    <name type="common">Vanilla</name>
    <dbReference type="NCBI Taxonomy" id="51239"/>
    <lineage>
        <taxon>Eukaryota</taxon>
        <taxon>Viridiplantae</taxon>
        <taxon>Streptophyta</taxon>
        <taxon>Embryophyta</taxon>
        <taxon>Tracheophyta</taxon>
        <taxon>Spermatophyta</taxon>
        <taxon>Magnoliopsida</taxon>
        <taxon>Liliopsida</taxon>
        <taxon>Asparagales</taxon>
        <taxon>Orchidaceae</taxon>
        <taxon>Vanilloideae</taxon>
        <taxon>Vanilleae</taxon>
        <taxon>Vanilla</taxon>
    </lineage>
</organism>
<dbReference type="Proteomes" id="UP000639772">
    <property type="component" value="Unassembled WGS sequence"/>
</dbReference>
<gene>
    <name evidence="2" type="ORF">HPP92_009043</name>
</gene>
<name>A0A835RII8_VANPL</name>
<accession>A0A835RII8</accession>